<evidence type="ECO:0008006" key="3">
    <source>
        <dbReference type="Google" id="ProtNLM"/>
    </source>
</evidence>
<dbReference type="Gene3D" id="2.50.20.20">
    <property type="match status" value="1"/>
</dbReference>
<comment type="caution">
    <text evidence="1">The sequence shown here is derived from an EMBL/GenBank/DDBJ whole genome shotgun (WGS) entry which is preliminary data.</text>
</comment>
<protein>
    <recommendedName>
        <fullName evidence="3">Lipoprotein</fullName>
    </recommendedName>
</protein>
<evidence type="ECO:0000313" key="1">
    <source>
        <dbReference type="EMBL" id="GAA4246739.1"/>
    </source>
</evidence>
<sequence>MVLGVVAGLAGCTAGEKAAPKVTVSVKASPTGLAAGAGVLASGSYRFKVVANEGAYTGSIDPVGDVLDASVSVRSGEQALKIDTVEVRGVAYTRLTGLPLPGFDGGTWYRVDPQRVTRPGALGLSAIKDPTGVQALVAATHDVRRDGRTYRGTVDMTRVVAWGPVNVGQVMQLGEAAKAIPFEAAVDERDRITSVKVSIPNNTVEATYSDFGAAVSVDEPKDAQPLPDHLYGMLGL</sequence>
<dbReference type="EMBL" id="BAABAT010000003">
    <property type="protein sequence ID" value="GAA4246739.1"/>
    <property type="molecule type" value="Genomic_DNA"/>
</dbReference>
<keyword evidence="2" id="KW-1185">Reference proteome</keyword>
<name>A0ABP8D3N9_9ACTN</name>
<dbReference type="InterPro" id="IPR029046">
    <property type="entry name" value="LolA/LolB/LppX"/>
</dbReference>
<organism evidence="1 2">
    <name type="scientific">Dactylosporangium darangshiense</name>
    <dbReference type="NCBI Taxonomy" id="579108"/>
    <lineage>
        <taxon>Bacteria</taxon>
        <taxon>Bacillati</taxon>
        <taxon>Actinomycetota</taxon>
        <taxon>Actinomycetes</taxon>
        <taxon>Micromonosporales</taxon>
        <taxon>Micromonosporaceae</taxon>
        <taxon>Dactylosporangium</taxon>
    </lineage>
</organism>
<accession>A0ABP8D3N9</accession>
<gene>
    <name evidence="1" type="ORF">GCM10022255_019720</name>
</gene>
<proteinExistence type="predicted"/>
<dbReference type="SUPFAM" id="SSF89392">
    <property type="entry name" value="Prokaryotic lipoproteins and lipoprotein localization factors"/>
    <property type="match status" value="1"/>
</dbReference>
<reference evidence="2" key="1">
    <citation type="journal article" date="2019" name="Int. J. Syst. Evol. Microbiol.">
        <title>The Global Catalogue of Microorganisms (GCM) 10K type strain sequencing project: providing services to taxonomists for standard genome sequencing and annotation.</title>
        <authorList>
            <consortium name="The Broad Institute Genomics Platform"/>
            <consortium name="The Broad Institute Genome Sequencing Center for Infectious Disease"/>
            <person name="Wu L."/>
            <person name="Ma J."/>
        </authorList>
    </citation>
    <scope>NUCLEOTIDE SEQUENCE [LARGE SCALE GENOMIC DNA]</scope>
    <source>
        <strain evidence="2">JCM 17441</strain>
    </source>
</reference>
<dbReference type="RefSeq" id="WP_345123530.1">
    <property type="nucleotide sequence ID" value="NZ_BAABAT010000003.1"/>
</dbReference>
<dbReference type="Proteomes" id="UP001500620">
    <property type="component" value="Unassembled WGS sequence"/>
</dbReference>
<evidence type="ECO:0000313" key="2">
    <source>
        <dbReference type="Proteomes" id="UP001500620"/>
    </source>
</evidence>